<keyword evidence="10 14" id="KW-0694">RNA-binding</keyword>
<protein>
    <recommendedName>
        <fullName evidence="14">Threonine--tRNA ligase</fullName>
        <ecNumber evidence="14">6.1.1.3</ecNumber>
    </recommendedName>
    <alternativeName>
        <fullName evidence="14">Threonyl-tRNA synthetase</fullName>
        <shortName evidence="14">ThrRS</shortName>
    </alternativeName>
</protein>
<dbReference type="InterPro" id="IPR033728">
    <property type="entry name" value="ThrRS_core"/>
</dbReference>
<dbReference type="CDD" id="cd00860">
    <property type="entry name" value="ThrRS_anticodon"/>
    <property type="match status" value="1"/>
</dbReference>
<dbReference type="AlphaFoldDB" id="A0A377PTJ0"/>
<dbReference type="GO" id="GO:0046872">
    <property type="term" value="F:metal ion binding"/>
    <property type="evidence" value="ECO:0007669"/>
    <property type="project" value="UniProtKB-KW"/>
</dbReference>
<dbReference type="InterPro" id="IPR006195">
    <property type="entry name" value="aa-tRNA-synth_II"/>
</dbReference>
<evidence type="ECO:0000256" key="6">
    <source>
        <dbReference type="ARBA" id="ARBA00022723"/>
    </source>
</evidence>
<keyword evidence="3 14" id="KW-0963">Cytoplasm</keyword>
<comment type="subunit">
    <text evidence="14">Homodimer.</text>
</comment>
<dbReference type="Pfam" id="PF07973">
    <property type="entry name" value="tRNA_SAD"/>
    <property type="match status" value="1"/>
</dbReference>
<evidence type="ECO:0000256" key="13">
    <source>
        <dbReference type="ARBA" id="ARBA00049515"/>
    </source>
</evidence>
<dbReference type="PROSITE" id="PS50862">
    <property type="entry name" value="AA_TRNA_LIGASE_II"/>
    <property type="match status" value="1"/>
</dbReference>
<evidence type="ECO:0000256" key="3">
    <source>
        <dbReference type="ARBA" id="ARBA00022490"/>
    </source>
</evidence>
<feature type="region of interest" description="Catalytic" evidence="14">
    <location>
        <begin position="215"/>
        <end position="506"/>
    </location>
</feature>
<dbReference type="SUPFAM" id="SSF55681">
    <property type="entry name" value="Class II aaRS and biotin synthetases"/>
    <property type="match status" value="1"/>
</dbReference>
<feature type="binding site" evidence="14">
    <location>
        <position position="483"/>
    </location>
    <ligand>
        <name>Zn(2+)</name>
        <dbReference type="ChEBI" id="CHEBI:29105"/>
        <note>catalytic</note>
    </ligand>
</feature>
<dbReference type="GO" id="GO:0005829">
    <property type="term" value="C:cytosol"/>
    <property type="evidence" value="ECO:0007669"/>
    <property type="project" value="TreeGrafter"/>
</dbReference>
<evidence type="ECO:0000256" key="8">
    <source>
        <dbReference type="ARBA" id="ARBA00022833"/>
    </source>
</evidence>
<keyword evidence="7 14" id="KW-0547">Nucleotide-binding</keyword>
<evidence type="ECO:0000256" key="9">
    <source>
        <dbReference type="ARBA" id="ARBA00022840"/>
    </source>
</evidence>
<accession>A0A377PTJ0</accession>
<dbReference type="InterPro" id="IPR047246">
    <property type="entry name" value="ThrRS_anticodon"/>
</dbReference>
<evidence type="ECO:0000259" key="16">
    <source>
        <dbReference type="PROSITE" id="PS50862"/>
    </source>
</evidence>
<dbReference type="Proteomes" id="UP000255139">
    <property type="component" value="Unassembled WGS sequence"/>
</dbReference>
<dbReference type="SUPFAM" id="SSF52954">
    <property type="entry name" value="Class II aaRS ABD-related"/>
    <property type="match status" value="1"/>
</dbReference>
<dbReference type="PANTHER" id="PTHR11451">
    <property type="entry name" value="THREONINE-TRNA LIGASE"/>
    <property type="match status" value="1"/>
</dbReference>
<keyword evidence="9 14" id="KW-0067">ATP-binding</keyword>
<feature type="binding site" evidence="14">
    <location>
        <position position="307"/>
    </location>
    <ligand>
        <name>Zn(2+)</name>
        <dbReference type="ChEBI" id="CHEBI:29105"/>
        <note>catalytic</note>
    </ligand>
</feature>
<dbReference type="SMART" id="SM00863">
    <property type="entry name" value="tRNA_SAD"/>
    <property type="match status" value="1"/>
</dbReference>
<dbReference type="InterPro" id="IPR012947">
    <property type="entry name" value="tRNA_SAD"/>
</dbReference>
<comment type="cofactor">
    <cofactor evidence="14">
        <name>Zn(2+)</name>
        <dbReference type="ChEBI" id="CHEBI:29105"/>
    </cofactor>
    <text evidence="14">Binds 1 zinc ion per subunit.</text>
</comment>
<evidence type="ECO:0000256" key="15">
    <source>
        <dbReference type="SAM" id="MobiDB-lite"/>
    </source>
</evidence>
<dbReference type="GO" id="GO:0006435">
    <property type="term" value="P:threonyl-tRNA aminoacylation"/>
    <property type="evidence" value="ECO:0007669"/>
    <property type="project" value="UniProtKB-UniRule"/>
</dbReference>
<feature type="compositionally biased region" description="Basic and acidic residues" evidence="15">
    <location>
        <begin position="581"/>
        <end position="595"/>
    </location>
</feature>
<evidence type="ECO:0000256" key="5">
    <source>
        <dbReference type="ARBA" id="ARBA00022598"/>
    </source>
</evidence>
<dbReference type="Pfam" id="PF00587">
    <property type="entry name" value="tRNA-synt_2b"/>
    <property type="match status" value="1"/>
</dbReference>
<dbReference type="FunFam" id="3.30.980.10:FF:000005">
    <property type="entry name" value="Threonyl-tRNA synthetase, mitochondrial"/>
    <property type="match status" value="1"/>
</dbReference>
<name>A0A377PTJ0_9HELI</name>
<dbReference type="InterPro" id="IPR045864">
    <property type="entry name" value="aa-tRNA-synth_II/BPL/LPL"/>
</dbReference>
<evidence type="ECO:0000256" key="7">
    <source>
        <dbReference type="ARBA" id="ARBA00022741"/>
    </source>
</evidence>
<dbReference type="Gene3D" id="3.30.980.10">
    <property type="entry name" value="Threonyl-trna Synthetase, Chain A, domain 2"/>
    <property type="match status" value="1"/>
</dbReference>
<evidence type="ECO:0000313" key="18">
    <source>
        <dbReference type="Proteomes" id="UP000255139"/>
    </source>
</evidence>
<dbReference type="SUPFAM" id="SSF55186">
    <property type="entry name" value="ThrRS/AlaRS common domain"/>
    <property type="match status" value="1"/>
</dbReference>
<dbReference type="InterPro" id="IPR002320">
    <property type="entry name" value="Thr-tRNA-ligase_IIa"/>
</dbReference>
<evidence type="ECO:0000256" key="11">
    <source>
        <dbReference type="ARBA" id="ARBA00022917"/>
    </source>
</evidence>
<dbReference type="EC" id="6.1.1.3" evidence="14"/>
<dbReference type="Gene3D" id="3.30.930.10">
    <property type="entry name" value="Bira Bifunctional Protein, Domain 2"/>
    <property type="match status" value="1"/>
</dbReference>
<dbReference type="PANTHER" id="PTHR11451:SF44">
    <property type="entry name" value="THREONINE--TRNA LIGASE, CHLOROPLASTIC_MITOCHONDRIAL 2"/>
    <property type="match status" value="1"/>
</dbReference>
<keyword evidence="11 14" id="KW-0648">Protein biosynthesis</keyword>
<evidence type="ECO:0000256" key="14">
    <source>
        <dbReference type="HAMAP-Rule" id="MF_00184"/>
    </source>
</evidence>
<dbReference type="Gene3D" id="3.40.50.800">
    <property type="entry name" value="Anticodon-binding domain"/>
    <property type="match status" value="1"/>
</dbReference>
<keyword evidence="8 14" id="KW-0862">Zinc</keyword>
<dbReference type="PRINTS" id="PR01047">
    <property type="entry name" value="TRNASYNTHTHR"/>
</dbReference>
<dbReference type="CDD" id="cd00771">
    <property type="entry name" value="ThrRS_core"/>
    <property type="match status" value="1"/>
</dbReference>
<feature type="binding site" evidence="14">
    <location>
        <position position="358"/>
    </location>
    <ligand>
        <name>Zn(2+)</name>
        <dbReference type="ChEBI" id="CHEBI:29105"/>
        <note>catalytic</note>
    </ligand>
</feature>
<dbReference type="InterPro" id="IPR036621">
    <property type="entry name" value="Anticodon-bd_dom_sf"/>
</dbReference>
<keyword evidence="12 14" id="KW-0030">Aminoacyl-tRNA synthetase</keyword>
<evidence type="ECO:0000256" key="12">
    <source>
        <dbReference type="ARBA" id="ARBA00023146"/>
    </source>
</evidence>
<dbReference type="NCBIfam" id="TIGR00418">
    <property type="entry name" value="thrS"/>
    <property type="match status" value="1"/>
</dbReference>
<comment type="catalytic activity">
    <reaction evidence="13 14">
        <text>tRNA(Thr) + L-threonine + ATP = L-threonyl-tRNA(Thr) + AMP + diphosphate + H(+)</text>
        <dbReference type="Rhea" id="RHEA:24624"/>
        <dbReference type="Rhea" id="RHEA-COMP:9670"/>
        <dbReference type="Rhea" id="RHEA-COMP:9704"/>
        <dbReference type="ChEBI" id="CHEBI:15378"/>
        <dbReference type="ChEBI" id="CHEBI:30616"/>
        <dbReference type="ChEBI" id="CHEBI:33019"/>
        <dbReference type="ChEBI" id="CHEBI:57926"/>
        <dbReference type="ChEBI" id="CHEBI:78442"/>
        <dbReference type="ChEBI" id="CHEBI:78534"/>
        <dbReference type="ChEBI" id="CHEBI:456215"/>
        <dbReference type="EC" id="6.1.1.3"/>
    </reaction>
</comment>
<dbReference type="EMBL" id="UGJE01000002">
    <property type="protein sequence ID" value="STQ85965.1"/>
    <property type="molecule type" value="Genomic_DNA"/>
</dbReference>
<keyword evidence="5 14" id="KW-0436">Ligase</keyword>
<dbReference type="Pfam" id="PF03129">
    <property type="entry name" value="HGTP_anticodon"/>
    <property type="match status" value="1"/>
</dbReference>
<comment type="subcellular location">
    <subcellularLocation>
        <location evidence="1 14">Cytoplasm</location>
    </subcellularLocation>
</comment>
<keyword evidence="18" id="KW-1185">Reference proteome</keyword>
<proteinExistence type="inferred from homology"/>
<dbReference type="GO" id="GO:0005524">
    <property type="term" value="F:ATP binding"/>
    <property type="evidence" value="ECO:0007669"/>
    <property type="project" value="UniProtKB-UniRule"/>
</dbReference>
<dbReference type="InterPro" id="IPR004154">
    <property type="entry name" value="Anticodon-bd"/>
</dbReference>
<dbReference type="GO" id="GO:0000049">
    <property type="term" value="F:tRNA binding"/>
    <property type="evidence" value="ECO:0007669"/>
    <property type="project" value="UniProtKB-KW"/>
</dbReference>
<dbReference type="GO" id="GO:0004829">
    <property type="term" value="F:threonine-tRNA ligase activity"/>
    <property type="evidence" value="ECO:0007669"/>
    <property type="project" value="UniProtKB-UniRule"/>
</dbReference>
<dbReference type="InterPro" id="IPR002314">
    <property type="entry name" value="aa-tRNA-synt_IIb"/>
</dbReference>
<dbReference type="InterPro" id="IPR018163">
    <property type="entry name" value="Thr/Ala-tRNA-synth_IIc_edit"/>
</dbReference>
<reference evidence="17 18" key="1">
    <citation type="submission" date="2018-06" db="EMBL/GenBank/DDBJ databases">
        <authorList>
            <consortium name="Pathogen Informatics"/>
            <person name="Doyle S."/>
        </authorList>
    </citation>
    <scope>NUCLEOTIDE SEQUENCE [LARGE SCALE GENOMIC DNA]</scope>
    <source>
        <strain evidence="17 18">NCTC12714</strain>
    </source>
</reference>
<evidence type="ECO:0000313" key="17">
    <source>
        <dbReference type="EMBL" id="STQ85965.1"/>
    </source>
</evidence>
<gene>
    <name evidence="14 17" type="primary">thrS</name>
    <name evidence="17" type="ORF">NCTC12714_00755</name>
</gene>
<evidence type="ECO:0000256" key="4">
    <source>
        <dbReference type="ARBA" id="ARBA00022555"/>
    </source>
</evidence>
<evidence type="ECO:0000256" key="2">
    <source>
        <dbReference type="ARBA" id="ARBA00008226"/>
    </source>
</evidence>
<evidence type="ECO:0000256" key="1">
    <source>
        <dbReference type="ARBA" id="ARBA00004496"/>
    </source>
</evidence>
<dbReference type="HAMAP" id="MF_00184">
    <property type="entry name" value="Thr_tRNA_synth"/>
    <property type="match status" value="1"/>
</dbReference>
<feature type="domain" description="Aminoacyl-transfer RNA synthetases class-II family profile" evidence="16">
    <location>
        <begin position="243"/>
        <end position="506"/>
    </location>
</feature>
<sequence length="624" mass="71954">MQSMQNVIGYLQDNTIIDTQTATEQNLDTSTLEPILFADTPLAHEIIRHTCAHLLAEAIKSIYPEAKFFVGPVVDEGFYYDFKVNSKIGKEDLSKIEDKMKEIAKKGEKLSKIHLTRKEAEARFYNDELKQAVMNRIEGDSFSIYQQGDFEDLCRGPHLPNLKFLQAFKLTKISGAYLGGDESASMLTRIYGIAFAQKQNLKQYLYILEEAKKRDHRRLGIDMGLFHFDEEIGAGLPIWLPRGARLRNRLEELLTKALILNEYEPVRGPEILKSDVWKISGHYTNYKENMYFTTIDEVEYGIKPMNCVGHIKVYQSSIRSYRELPLRFYEYGIVHRHEKSGVLHGLLRVREFTQDDAHLFCRQDQIESEVNAILRFTNKVMKAFSFEYEMELSTRPEKSIGDDAVWESATTALKNALKSNNVKYRIDEGGGAFYGPKIDIKITDALGRKWQCGTVQIDMNLPERFALSYIDENNQQARPVMIHRAILGSFERFIAILVEHFGGELPFFITPTQIAIIPISNEHIDFAKNLQSSLRHIGIYSEINSKSDSLNKRIRNAEKQKIPFIVIIGDKEMENDILSIRDRSNKIPNKSDRNSNKQQDSLQYEMKRSDFIAKVNKLNREVNF</sequence>
<feature type="region of interest" description="Disordered" evidence="15">
    <location>
        <begin position="581"/>
        <end position="602"/>
    </location>
</feature>
<organism evidence="17 18">
    <name type="scientific">Helicobacter muridarum</name>
    <dbReference type="NCBI Taxonomy" id="216"/>
    <lineage>
        <taxon>Bacteria</taxon>
        <taxon>Pseudomonadati</taxon>
        <taxon>Campylobacterota</taxon>
        <taxon>Epsilonproteobacteria</taxon>
        <taxon>Campylobacterales</taxon>
        <taxon>Helicobacteraceae</taxon>
        <taxon>Helicobacter</taxon>
    </lineage>
</organism>
<evidence type="ECO:0000256" key="10">
    <source>
        <dbReference type="ARBA" id="ARBA00022884"/>
    </source>
</evidence>
<comment type="similarity">
    <text evidence="2 14">Belongs to the class-II aminoacyl-tRNA synthetase family.</text>
</comment>
<dbReference type="Gene3D" id="3.30.54.20">
    <property type="match status" value="1"/>
</dbReference>
<keyword evidence="6 14" id="KW-0479">Metal-binding</keyword>
<dbReference type="FunFam" id="3.30.930.10:FF:000019">
    <property type="entry name" value="Threonine--tRNA ligase"/>
    <property type="match status" value="1"/>
</dbReference>
<keyword evidence="4 14" id="KW-0820">tRNA-binding</keyword>